<dbReference type="EMBL" id="JARKIE010000073">
    <property type="protein sequence ID" value="KAJ7689320.1"/>
    <property type="molecule type" value="Genomic_DNA"/>
</dbReference>
<feature type="region of interest" description="Disordered" evidence="1">
    <location>
        <begin position="83"/>
        <end position="122"/>
    </location>
</feature>
<feature type="compositionally biased region" description="Polar residues" evidence="1">
    <location>
        <begin position="83"/>
        <end position="105"/>
    </location>
</feature>
<keyword evidence="3" id="KW-1185">Reference proteome</keyword>
<evidence type="ECO:0000313" key="2">
    <source>
        <dbReference type="EMBL" id="KAJ7689320.1"/>
    </source>
</evidence>
<name>A0AAD7DFW8_MYCRO</name>
<gene>
    <name evidence="2" type="ORF">B0H17DRAFT_1180310</name>
</gene>
<dbReference type="AlphaFoldDB" id="A0AAD7DFW8"/>
<organism evidence="2 3">
    <name type="scientific">Mycena rosella</name>
    <name type="common">Pink bonnet</name>
    <name type="synonym">Agaricus rosellus</name>
    <dbReference type="NCBI Taxonomy" id="1033263"/>
    <lineage>
        <taxon>Eukaryota</taxon>
        <taxon>Fungi</taxon>
        <taxon>Dikarya</taxon>
        <taxon>Basidiomycota</taxon>
        <taxon>Agaricomycotina</taxon>
        <taxon>Agaricomycetes</taxon>
        <taxon>Agaricomycetidae</taxon>
        <taxon>Agaricales</taxon>
        <taxon>Marasmiineae</taxon>
        <taxon>Mycenaceae</taxon>
        <taxon>Mycena</taxon>
    </lineage>
</organism>
<accession>A0AAD7DFW8</accession>
<evidence type="ECO:0000313" key="3">
    <source>
        <dbReference type="Proteomes" id="UP001221757"/>
    </source>
</evidence>
<protein>
    <submittedName>
        <fullName evidence="2">Uncharacterized protein</fullName>
    </submittedName>
</protein>
<sequence>MHLDAQQVTVMIEFNNSTTIDERLMCEGQMGFPTWFPAGKHGLPSKSSVSNGTMAGRPTTAVRPASDMRRDFLPGFVWSEDGTISTRSDPTKVDLNQPNPLQASLSPVEPGRVKDKAGTPGRAVSRRFSARATILFASAERTYRSTPSVRNQSMLLPHADASKMRLSIPPFSGMAEVFLTSGGINNIPPLPSRLGAYYWRHPRLFALAVVPQHREWWCAKVDRQSIVKAAKAAMGGSVITDQALAFVGI</sequence>
<comment type="caution">
    <text evidence="2">The sequence shown here is derived from an EMBL/GenBank/DDBJ whole genome shotgun (WGS) entry which is preliminary data.</text>
</comment>
<proteinExistence type="predicted"/>
<reference evidence="2" key="1">
    <citation type="submission" date="2023-03" db="EMBL/GenBank/DDBJ databases">
        <title>Massive genome expansion in bonnet fungi (Mycena s.s.) driven by repeated elements and novel gene families across ecological guilds.</title>
        <authorList>
            <consortium name="Lawrence Berkeley National Laboratory"/>
            <person name="Harder C.B."/>
            <person name="Miyauchi S."/>
            <person name="Viragh M."/>
            <person name="Kuo A."/>
            <person name="Thoen E."/>
            <person name="Andreopoulos B."/>
            <person name="Lu D."/>
            <person name="Skrede I."/>
            <person name="Drula E."/>
            <person name="Henrissat B."/>
            <person name="Morin E."/>
            <person name="Kohler A."/>
            <person name="Barry K."/>
            <person name="LaButti K."/>
            <person name="Morin E."/>
            <person name="Salamov A."/>
            <person name="Lipzen A."/>
            <person name="Mereny Z."/>
            <person name="Hegedus B."/>
            <person name="Baldrian P."/>
            <person name="Stursova M."/>
            <person name="Weitz H."/>
            <person name="Taylor A."/>
            <person name="Grigoriev I.V."/>
            <person name="Nagy L.G."/>
            <person name="Martin F."/>
            <person name="Kauserud H."/>
        </authorList>
    </citation>
    <scope>NUCLEOTIDE SEQUENCE</scope>
    <source>
        <strain evidence="2">CBHHK067</strain>
    </source>
</reference>
<evidence type="ECO:0000256" key="1">
    <source>
        <dbReference type="SAM" id="MobiDB-lite"/>
    </source>
</evidence>
<dbReference type="Proteomes" id="UP001221757">
    <property type="component" value="Unassembled WGS sequence"/>
</dbReference>